<sequence>MTESLPTILENEVTTNQTPVEQLLPLQTLAEGEHKEQLLSNTKSESVRPNESKQKVPYKVQRLDDICVSQISKIVNICPHLMDELPPEYIDSVVSEIDLQTLQVNECAPSIKCETLWKRMARERWKNCQLENHGYSWKRLYLEKHVQQTETINLLIVSTKGTFGSLFSLKRKVQLEFFDKIN</sequence>
<accession>X6MEG0</accession>
<evidence type="ECO:0000313" key="1">
    <source>
        <dbReference type="EMBL" id="ETO12061.1"/>
    </source>
</evidence>
<dbReference type="OrthoDB" id="341587at2759"/>
<keyword evidence="1" id="KW-0966">Cell projection</keyword>
<protein>
    <submittedName>
        <fullName evidence="1">Flagellar associated protein</fullName>
    </submittedName>
</protein>
<reference evidence="1 2" key="1">
    <citation type="journal article" date="2013" name="Curr. Biol.">
        <title>The Genome of the Foraminiferan Reticulomyxa filosa.</title>
        <authorList>
            <person name="Glockner G."/>
            <person name="Hulsmann N."/>
            <person name="Schleicher M."/>
            <person name="Noegel A.A."/>
            <person name="Eichinger L."/>
            <person name="Gallinger C."/>
            <person name="Pawlowski J."/>
            <person name="Sierra R."/>
            <person name="Euteneuer U."/>
            <person name="Pillet L."/>
            <person name="Moustafa A."/>
            <person name="Platzer M."/>
            <person name="Groth M."/>
            <person name="Szafranski K."/>
            <person name="Schliwa M."/>
        </authorList>
    </citation>
    <scope>NUCLEOTIDE SEQUENCE [LARGE SCALE GENOMIC DNA]</scope>
</reference>
<organism evidence="1 2">
    <name type="scientific">Reticulomyxa filosa</name>
    <dbReference type="NCBI Taxonomy" id="46433"/>
    <lineage>
        <taxon>Eukaryota</taxon>
        <taxon>Sar</taxon>
        <taxon>Rhizaria</taxon>
        <taxon>Retaria</taxon>
        <taxon>Foraminifera</taxon>
        <taxon>Monothalamids</taxon>
        <taxon>Reticulomyxidae</taxon>
        <taxon>Reticulomyxa</taxon>
    </lineage>
</organism>
<dbReference type="AlphaFoldDB" id="X6MEG0"/>
<name>X6MEG0_RETFI</name>
<keyword evidence="2" id="KW-1185">Reference proteome</keyword>
<proteinExistence type="predicted"/>
<comment type="caution">
    <text evidence="1">The sequence shown here is derived from an EMBL/GenBank/DDBJ whole genome shotgun (WGS) entry which is preliminary data.</text>
</comment>
<keyword evidence="1" id="KW-0282">Flagellum</keyword>
<dbReference type="EMBL" id="ASPP01021765">
    <property type="protein sequence ID" value="ETO12061.1"/>
    <property type="molecule type" value="Genomic_DNA"/>
</dbReference>
<dbReference type="Proteomes" id="UP000023152">
    <property type="component" value="Unassembled WGS sequence"/>
</dbReference>
<evidence type="ECO:0000313" key="2">
    <source>
        <dbReference type="Proteomes" id="UP000023152"/>
    </source>
</evidence>
<gene>
    <name evidence="1" type="ORF">RFI_25314</name>
</gene>
<keyword evidence="1" id="KW-0969">Cilium</keyword>